<dbReference type="GO" id="GO:0000166">
    <property type="term" value="F:nucleotide binding"/>
    <property type="evidence" value="ECO:0007669"/>
    <property type="project" value="UniProtKB-KW"/>
</dbReference>
<evidence type="ECO:0000256" key="2">
    <source>
        <dbReference type="ARBA" id="ARBA00022741"/>
    </source>
</evidence>
<dbReference type="Pfam" id="PF18052">
    <property type="entry name" value="Rx_N"/>
    <property type="match status" value="1"/>
</dbReference>
<sequence>MAKLAYAIAENILEKLGSLAYREISLVLGIKSELTEFEDTMTTIKAVLLDAEEKQATNRPLRIWLRQLKDIFSDAEDVLDEVEYEVLKKQVVTTYGRTSRERRPPAAIDFQRLSSNIIEASMGRSRSGGDASDLSEFNSNIFAL</sequence>
<dbReference type="Gene3D" id="1.20.5.4130">
    <property type="match status" value="1"/>
</dbReference>
<dbReference type="GO" id="GO:0006952">
    <property type="term" value="P:defense response"/>
    <property type="evidence" value="ECO:0007669"/>
    <property type="project" value="UniProtKB-KW"/>
</dbReference>
<evidence type="ECO:0000313" key="6">
    <source>
        <dbReference type="Proteomes" id="UP000327013"/>
    </source>
</evidence>
<dbReference type="InterPro" id="IPR041118">
    <property type="entry name" value="Rx_N"/>
</dbReference>
<dbReference type="AlphaFoldDB" id="A0A5N6RIY6"/>
<evidence type="ECO:0000256" key="1">
    <source>
        <dbReference type="ARBA" id="ARBA00022737"/>
    </source>
</evidence>
<keyword evidence="2" id="KW-0547">Nucleotide-binding</keyword>
<protein>
    <recommendedName>
        <fullName evidence="4">Disease resistance N-terminal domain-containing protein</fullName>
    </recommendedName>
</protein>
<dbReference type="EMBL" id="CM017327">
    <property type="protein sequence ID" value="KAE8098407.1"/>
    <property type="molecule type" value="Genomic_DNA"/>
</dbReference>
<organism evidence="5 6">
    <name type="scientific">Carpinus fangiana</name>
    <dbReference type="NCBI Taxonomy" id="176857"/>
    <lineage>
        <taxon>Eukaryota</taxon>
        <taxon>Viridiplantae</taxon>
        <taxon>Streptophyta</taxon>
        <taxon>Embryophyta</taxon>
        <taxon>Tracheophyta</taxon>
        <taxon>Spermatophyta</taxon>
        <taxon>Magnoliopsida</taxon>
        <taxon>eudicotyledons</taxon>
        <taxon>Gunneridae</taxon>
        <taxon>Pentapetalae</taxon>
        <taxon>rosids</taxon>
        <taxon>fabids</taxon>
        <taxon>Fagales</taxon>
        <taxon>Betulaceae</taxon>
        <taxon>Carpinus</taxon>
    </lineage>
</organism>
<keyword evidence="1" id="KW-0677">Repeat</keyword>
<dbReference type="OrthoDB" id="2018467at2759"/>
<keyword evidence="3" id="KW-0611">Plant defense</keyword>
<evidence type="ECO:0000259" key="4">
    <source>
        <dbReference type="Pfam" id="PF18052"/>
    </source>
</evidence>
<keyword evidence="6" id="KW-1185">Reference proteome</keyword>
<name>A0A5N6RIY6_9ROSI</name>
<feature type="domain" description="Disease resistance N-terminal" evidence="4">
    <location>
        <begin position="10"/>
        <end position="97"/>
    </location>
</feature>
<proteinExistence type="predicted"/>
<gene>
    <name evidence="5" type="ORF">FH972_016475</name>
</gene>
<accession>A0A5N6RIY6</accession>
<dbReference type="Proteomes" id="UP000327013">
    <property type="component" value="Chromosome 7"/>
</dbReference>
<reference evidence="5 6" key="1">
    <citation type="submission" date="2019-06" db="EMBL/GenBank/DDBJ databases">
        <title>A chromosomal-level reference genome of Carpinus fangiana (Coryloideae, Betulaceae).</title>
        <authorList>
            <person name="Yang X."/>
            <person name="Wang Z."/>
            <person name="Zhang L."/>
            <person name="Hao G."/>
            <person name="Liu J."/>
            <person name="Yang Y."/>
        </authorList>
    </citation>
    <scope>NUCLEOTIDE SEQUENCE [LARGE SCALE GENOMIC DNA]</scope>
    <source>
        <strain evidence="5">Cfa_2016G</strain>
        <tissue evidence="5">Leaf</tissue>
    </source>
</reference>
<evidence type="ECO:0000256" key="3">
    <source>
        <dbReference type="ARBA" id="ARBA00022821"/>
    </source>
</evidence>
<evidence type="ECO:0000313" key="5">
    <source>
        <dbReference type="EMBL" id="KAE8098407.1"/>
    </source>
</evidence>